<dbReference type="CDD" id="cd00090">
    <property type="entry name" value="HTH_ARSR"/>
    <property type="match status" value="1"/>
</dbReference>
<evidence type="ECO:0000256" key="2">
    <source>
        <dbReference type="ARBA" id="ARBA00023125"/>
    </source>
</evidence>
<evidence type="ECO:0000313" key="6">
    <source>
        <dbReference type="Proteomes" id="UP001157069"/>
    </source>
</evidence>
<accession>A0ABQ6JQY2</accession>
<dbReference type="PANTHER" id="PTHR33154">
    <property type="entry name" value="TRANSCRIPTIONAL REGULATOR, ARSR FAMILY"/>
    <property type="match status" value="1"/>
</dbReference>
<organism evidence="5 6">
    <name type="scientific">Homoserinibacter gongjuensis</name>
    <dbReference type="NCBI Taxonomy" id="1162968"/>
    <lineage>
        <taxon>Bacteria</taxon>
        <taxon>Bacillati</taxon>
        <taxon>Actinomycetota</taxon>
        <taxon>Actinomycetes</taxon>
        <taxon>Micrococcales</taxon>
        <taxon>Microbacteriaceae</taxon>
        <taxon>Homoserinibacter</taxon>
    </lineage>
</organism>
<comment type="caution">
    <text evidence="5">The sequence shown here is derived from an EMBL/GenBank/DDBJ whole genome shotgun (WGS) entry which is preliminary data.</text>
</comment>
<dbReference type="PRINTS" id="PR00778">
    <property type="entry name" value="HTHARSR"/>
</dbReference>
<dbReference type="Proteomes" id="UP001157069">
    <property type="component" value="Unassembled WGS sequence"/>
</dbReference>
<evidence type="ECO:0000259" key="4">
    <source>
        <dbReference type="PROSITE" id="PS50987"/>
    </source>
</evidence>
<keyword evidence="6" id="KW-1185">Reference proteome</keyword>
<keyword evidence="3" id="KW-0804">Transcription</keyword>
<dbReference type="InterPro" id="IPR036390">
    <property type="entry name" value="WH_DNA-bd_sf"/>
</dbReference>
<dbReference type="InterPro" id="IPR011991">
    <property type="entry name" value="ArsR-like_HTH"/>
</dbReference>
<dbReference type="InterPro" id="IPR036388">
    <property type="entry name" value="WH-like_DNA-bd_sf"/>
</dbReference>
<dbReference type="PANTHER" id="PTHR33154:SF12">
    <property type="entry name" value="TRANSCRIPTIONAL REGULATORY PROTEIN"/>
    <property type="match status" value="1"/>
</dbReference>
<dbReference type="Gene3D" id="1.10.10.10">
    <property type="entry name" value="Winged helix-like DNA-binding domain superfamily/Winged helix DNA-binding domain"/>
    <property type="match status" value="1"/>
</dbReference>
<dbReference type="EMBL" id="BSVA01000001">
    <property type="protein sequence ID" value="GMA90720.1"/>
    <property type="molecule type" value="Genomic_DNA"/>
</dbReference>
<dbReference type="RefSeq" id="WP_284298614.1">
    <property type="nucleotide sequence ID" value="NZ_BSVA01000001.1"/>
</dbReference>
<dbReference type="Pfam" id="PF01022">
    <property type="entry name" value="HTH_5"/>
    <property type="match status" value="1"/>
</dbReference>
<name>A0ABQ6JQY2_9MICO</name>
<evidence type="ECO:0000313" key="5">
    <source>
        <dbReference type="EMBL" id="GMA90720.1"/>
    </source>
</evidence>
<dbReference type="InterPro" id="IPR001845">
    <property type="entry name" value="HTH_ArsR_DNA-bd_dom"/>
</dbReference>
<evidence type="ECO:0000256" key="1">
    <source>
        <dbReference type="ARBA" id="ARBA00023015"/>
    </source>
</evidence>
<protein>
    <submittedName>
        <fullName evidence="5">Transcriptional regulator</fullName>
    </submittedName>
</protein>
<feature type="domain" description="HTH arsR-type" evidence="4">
    <location>
        <begin position="6"/>
        <end position="100"/>
    </location>
</feature>
<dbReference type="SUPFAM" id="SSF46785">
    <property type="entry name" value="Winged helix' DNA-binding domain"/>
    <property type="match status" value="1"/>
</dbReference>
<keyword evidence="1" id="KW-0805">Transcription regulation</keyword>
<reference evidence="6" key="1">
    <citation type="journal article" date="2019" name="Int. J. Syst. Evol. Microbiol.">
        <title>The Global Catalogue of Microorganisms (GCM) 10K type strain sequencing project: providing services to taxonomists for standard genome sequencing and annotation.</title>
        <authorList>
            <consortium name="The Broad Institute Genomics Platform"/>
            <consortium name="The Broad Institute Genome Sequencing Center for Infectious Disease"/>
            <person name="Wu L."/>
            <person name="Ma J."/>
        </authorList>
    </citation>
    <scope>NUCLEOTIDE SEQUENCE [LARGE SCALE GENOMIC DNA]</scope>
    <source>
        <strain evidence="6">NBRC 108755</strain>
    </source>
</reference>
<proteinExistence type="predicted"/>
<gene>
    <name evidence="5" type="ORF">GCM10025869_12490</name>
</gene>
<keyword evidence="2" id="KW-0238">DNA-binding</keyword>
<dbReference type="InterPro" id="IPR051081">
    <property type="entry name" value="HTH_MetalResp_TranReg"/>
</dbReference>
<dbReference type="PROSITE" id="PS50987">
    <property type="entry name" value="HTH_ARSR_2"/>
    <property type="match status" value="1"/>
</dbReference>
<evidence type="ECO:0000256" key="3">
    <source>
        <dbReference type="ARBA" id="ARBA00023163"/>
    </source>
</evidence>
<sequence length="108" mass="11906">MREFEHPEPSEITLDGVLAALADPLRRSIIRQLADGPAEQRCSRFALPVAPSTRTHHFRVLREAGLISQRYQGTAILSSLRSDDLNARAPGVLDTILAAERREHPASA</sequence>
<dbReference type="SMART" id="SM00418">
    <property type="entry name" value="HTH_ARSR"/>
    <property type="match status" value="1"/>
</dbReference>